<name>A0A8S5V322_9CAUD</name>
<sequence>MKLYFYILDSDREYNPETQTLGDYIFKIRVEECEVIEKPKTYKAVTQFPEGIYIGYVKKEDIGTISGHSTPYIALTVPNYQFVKNKFLERYNVEISRLKKAIAMYENRIAAIEDYKEDAKC</sequence>
<protein>
    <submittedName>
        <fullName evidence="2">Uncharacterized protein</fullName>
    </submittedName>
</protein>
<accession>A0A8S5V322</accession>
<reference evidence="2" key="1">
    <citation type="journal article" date="2021" name="Proc. Natl. Acad. Sci. U.S.A.">
        <title>A Catalog of Tens of Thousands of Viruses from Human Metagenomes Reveals Hidden Associations with Chronic Diseases.</title>
        <authorList>
            <person name="Tisza M.J."/>
            <person name="Buck C.B."/>
        </authorList>
    </citation>
    <scope>NUCLEOTIDE SEQUENCE</scope>
    <source>
        <strain evidence="2">Ct0Bp21</strain>
    </source>
</reference>
<evidence type="ECO:0000313" key="2">
    <source>
        <dbReference type="EMBL" id="DAG01019.1"/>
    </source>
</evidence>
<proteinExistence type="predicted"/>
<feature type="coiled-coil region" evidence="1">
    <location>
        <begin position="88"/>
        <end position="115"/>
    </location>
</feature>
<evidence type="ECO:0000256" key="1">
    <source>
        <dbReference type="SAM" id="Coils"/>
    </source>
</evidence>
<dbReference type="EMBL" id="BK016185">
    <property type="protein sequence ID" value="DAG01019.1"/>
    <property type="molecule type" value="Genomic_DNA"/>
</dbReference>
<organism evidence="2">
    <name type="scientific">Siphoviridae sp. ct0Bp21</name>
    <dbReference type="NCBI Taxonomy" id="2825291"/>
    <lineage>
        <taxon>Viruses</taxon>
        <taxon>Duplodnaviria</taxon>
        <taxon>Heunggongvirae</taxon>
        <taxon>Uroviricota</taxon>
        <taxon>Caudoviricetes</taxon>
    </lineage>
</organism>
<keyword evidence="1" id="KW-0175">Coiled coil</keyword>